<dbReference type="FunFam" id="3.40.30.10:FF:000013">
    <property type="entry name" value="Blast:Protein SCO1 homolog, mitochondrial"/>
    <property type="match status" value="1"/>
</dbReference>
<dbReference type="OrthoDB" id="270009at2759"/>
<sequence>MLSATRALLPQRVASRGLLASSASLARTSSYSTACRTPLAKRPAPSHLARRAMSSTAKSRYDVGVFTLPSAVVFVLTGIGLVLYFRYEKQQLAKKKEQENAAQMYGRPKVGGPFSLTAYTAAGGDGTPFTDANLLGKWSLLYFGFTNCPDICPAELDKVTEVVKGVDAIHGPITQPVFVTVDPSRDSGPAISQYLQDFHPRFVGLRGEWDAVKSIARAYRVYFSTPAGADPTGDYLVDHSIFVYLMDPEGAFVDAFGQNLTAEEMGGKIDEAIRAWEGVKGRKV</sequence>
<dbReference type="InterPro" id="IPR036249">
    <property type="entry name" value="Thioredoxin-like_sf"/>
</dbReference>
<feature type="disulfide bond" description="Redox-active" evidence="10">
    <location>
        <begin position="148"/>
        <end position="152"/>
    </location>
</feature>
<evidence type="ECO:0000256" key="3">
    <source>
        <dbReference type="ARBA" id="ARBA00022723"/>
    </source>
</evidence>
<evidence type="ECO:0000256" key="8">
    <source>
        <dbReference type="PIRNR" id="PIRNR037736"/>
    </source>
</evidence>
<evidence type="ECO:0000256" key="9">
    <source>
        <dbReference type="PIRSR" id="PIRSR037736-1"/>
    </source>
</evidence>
<dbReference type="GO" id="GO:0006878">
    <property type="term" value="P:intracellular copper ion homeostasis"/>
    <property type="evidence" value="ECO:0007669"/>
    <property type="project" value="UniProtKB-UniRule"/>
</dbReference>
<comment type="subcellular location">
    <subcellularLocation>
        <location evidence="1 8">Mitochondrion inner membrane</location>
    </subcellularLocation>
</comment>
<dbReference type="AlphaFoldDB" id="A0A550CWW3"/>
<dbReference type="Gene3D" id="3.40.30.10">
    <property type="entry name" value="Glutaredoxin"/>
    <property type="match status" value="1"/>
</dbReference>
<evidence type="ECO:0000256" key="11">
    <source>
        <dbReference type="SAM" id="Phobius"/>
    </source>
</evidence>
<keyword evidence="11" id="KW-0812">Transmembrane</keyword>
<feature type="binding site" evidence="9">
    <location>
        <position position="148"/>
    </location>
    <ligand>
        <name>Cu cation</name>
        <dbReference type="ChEBI" id="CHEBI:23378"/>
    </ligand>
</feature>
<dbReference type="PIRSF" id="PIRSF037736">
    <property type="entry name" value="SCO1"/>
    <property type="match status" value="1"/>
</dbReference>
<dbReference type="GO" id="GO:0005743">
    <property type="term" value="C:mitochondrial inner membrane"/>
    <property type="evidence" value="ECO:0007669"/>
    <property type="project" value="UniProtKB-SubCell"/>
</dbReference>
<keyword evidence="7 11" id="KW-0472">Membrane</keyword>
<dbReference type="InterPro" id="IPR017276">
    <property type="entry name" value="Synth_of_cyt-c-oxidase_Sco1/2"/>
</dbReference>
<dbReference type="Pfam" id="PF02630">
    <property type="entry name" value="SCO1-SenC"/>
    <property type="match status" value="1"/>
</dbReference>
<keyword evidence="13" id="KW-1185">Reference proteome</keyword>
<organism evidence="12 13">
    <name type="scientific">Schizophyllum amplum</name>
    <dbReference type="NCBI Taxonomy" id="97359"/>
    <lineage>
        <taxon>Eukaryota</taxon>
        <taxon>Fungi</taxon>
        <taxon>Dikarya</taxon>
        <taxon>Basidiomycota</taxon>
        <taxon>Agaricomycotina</taxon>
        <taxon>Agaricomycetes</taxon>
        <taxon>Agaricomycetidae</taxon>
        <taxon>Agaricales</taxon>
        <taxon>Schizophyllaceae</taxon>
        <taxon>Schizophyllum</taxon>
    </lineage>
</organism>
<comment type="caution">
    <text evidence="12">The sequence shown here is derived from an EMBL/GenBank/DDBJ whole genome shotgun (WGS) entry which is preliminary data.</text>
</comment>
<proteinExistence type="inferred from homology"/>
<dbReference type="EMBL" id="VDMD01000001">
    <property type="protein sequence ID" value="TRM69281.1"/>
    <property type="molecule type" value="Genomic_DNA"/>
</dbReference>
<evidence type="ECO:0000313" key="13">
    <source>
        <dbReference type="Proteomes" id="UP000320762"/>
    </source>
</evidence>
<dbReference type="InterPro" id="IPR003782">
    <property type="entry name" value="SCO1/SenC"/>
</dbReference>
<evidence type="ECO:0000313" key="12">
    <source>
        <dbReference type="EMBL" id="TRM69281.1"/>
    </source>
</evidence>
<gene>
    <name evidence="12" type="ORF">BD626DRAFT_473550</name>
</gene>
<dbReference type="GO" id="GO:0005507">
    <property type="term" value="F:copper ion binding"/>
    <property type="evidence" value="ECO:0007669"/>
    <property type="project" value="InterPro"/>
</dbReference>
<evidence type="ECO:0000256" key="1">
    <source>
        <dbReference type="ARBA" id="ARBA00004273"/>
    </source>
</evidence>
<dbReference type="PANTHER" id="PTHR12151:SF5">
    <property type="entry name" value="AT19154P"/>
    <property type="match status" value="1"/>
</dbReference>
<keyword evidence="3 9" id="KW-0479">Metal-binding</keyword>
<evidence type="ECO:0000256" key="7">
    <source>
        <dbReference type="ARBA" id="ARBA00023136"/>
    </source>
</evidence>
<evidence type="ECO:0000256" key="4">
    <source>
        <dbReference type="ARBA" id="ARBA00022792"/>
    </source>
</evidence>
<keyword evidence="6 8" id="KW-0496">Mitochondrion</keyword>
<name>A0A550CWW3_9AGAR</name>
<comment type="similarity">
    <text evidence="2 8">Belongs to the SCO1/2 family.</text>
</comment>
<evidence type="ECO:0000256" key="10">
    <source>
        <dbReference type="PIRSR" id="PIRSR603782-2"/>
    </source>
</evidence>
<feature type="binding site" evidence="9">
    <location>
        <position position="239"/>
    </location>
    <ligand>
        <name>Cu cation</name>
        <dbReference type="ChEBI" id="CHEBI:23378"/>
    </ligand>
</feature>
<feature type="binding site" evidence="9">
    <location>
        <position position="152"/>
    </location>
    <ligand>
        <name>Cu cation</name>
        <dbReference type="ChEBI" id="CHEBI:23378"/>
    </ligand>
</feature>
<dbReference type="GO" id="GO:0033617">
    <property type="term" value="P:mitochondrial respiratory chain complex IV assembly"/>
    <property type="evidence" value="ECO:0007669"/>
    <property type="project" value="TreeGrafter"/>
</dbReference>
<dbReference type="Proteomes" id="UP000320762">
    <property type="component" value="Unassembled WGS sequence"/>
</dbReference>
<keyword evidence="5 9" id="KW-0186">Copper</keyword>
<evidence type="ECO:0000256" key="6">
    <source>
        <dbReference type="ARBA" id="ARBA00023128"/>
    </source>
</evidence>
<keyword evidence="4 8" id="KW-0999">Mitochondrion inner membrane</keyword>
<dbReference type="GO" id="GO:0016531">
    <property type="term" value="F:copper chaperone activity"/>
    <property type="evidence" value="ECO:0007669"/>
    <property type="project" value="InterPro"/>
</dbReference>
<evidence type="ECO:0000256" key="5">
    <source>
        <dbReference type="ARBA" id="ARBA00023008"/>
    </source>
</evidence>
<dbReference type="CDD" id="cd02968">
    <property type="entry name" value="SCO"/>
    <property type="match status" value="1"/>
</dbReference>
<dbReference type="STRING" id="97359.A0A550CWW3"/>
<feature type="transmembrane region" description="Helical" evidence="11">
    <location>
        <begin position="63"/>
        <end position="85"/>
    </location>
</feature>
<reference evidence="12 13" key="1">
    <citation type="journal article" date="2019" name="New Phytol.">
        <title>Comparative genomics reveals unique wood-decay strategies and fruiting body development in the Schizophyllaceae.</title>
        <authorList>
            <person name="Almasi E."/>
            <person name="Sahu N."/>
            <person name="Krizsan K."/>
            <person name="Balint B."/>
            <person name="Kovacs G.M."/>
            <person name="Kiss B."/>
            <person name="Cseklye J."/>
            <person name="Drula E."/>
            <person name="Henrissat B."/>
            <person name="Nagy I."/>
            <person name="Chovatia M."/>
            <person name="Adam C."/>
            <person name="LaButti K."/>
            <person name="Lipzen A."/>
            <person name="Riley R."/>
            <person name="Grigoriev I.V."/>
            <person name="Nagy L.G."/>
        </authorList>
    </citation>
    <scope>NUCLEOTIDE SEQUENCE [LARGE SCALE GENOMIC DNA]</scope>
    <source>
        <strain evidence="12 13">NL-1724</strain>
    </source>
</reference>
<keyword evidence="10" id="KW-1015">Disulfide bond</keyword>
<accession>A0A550CWW3</accession>
<protein>
    <submittedName>
        <fullName evidence="12">H-sco1</fullName>
    </submittedName>
</protein>
<dbReference type="PANTHER" id="PTHR12151">
    <property type="entry name" value="ELECTRON TRANSPORT PROTIN SCO1/SENC FAMILY MEMBER"/>
    <property type="match status" value="1"/>
</dbReference>
<dbReference type="SUPFAM" id="SSF52833">
    <property type="entry name" value="Thioredoxin-like"/>
    <property type="match status" value="1"/>
</dbReference>
<evidence type="ECO:0000256" key="2">
    <source>
        <dbReference type="ARBA" id="ARBA00010996"/>
    </source>
</evidence>
<keyword evidence="11" id="KW-1133">Transmembrane helix</keyword>